<dbReference type="EMBL" id="GEVL01012464">
    <property type="protein sequence ID" value="JAU64877.1"/>
    <property type="molecule type" value="Transcribed_RNA"/>
</dbReference>
<organism evidence="1">
    <name type="scientific">Noccaea caerulescens</name>
    <name type="common">Alpine penny-cress</name>
    <name type="synonym">Thlaspi caerulescens</name>
    <dbReference type="NCBI Taxonomy" id="107243"/>
    <lineage>
        <taxon>Eukaryota</taxon>
        <taxon>Viridiplantae</taxon>
        <taxon>Streptophyta</taxon>
        <taxon>Embryophyta</taxon>
        <taxon>Tracheophyta</taxon>
        <taxon>Spermatophyta</taxon>
        <taxon>Magnoliopsida</taxon>
        <taxon>eudicotyledons</taxon>
        <taxon>Gunneridae</taxon>
        <taxon>Pentapetalae</taxon>
        <taxon>rosids</taxon>
        <taxon>malvids</taxon>
        <taxon>Brassicales</taxon>
        <taxon>Brassicaceae</taxon>
        <taxon>Coluteocarpeae</taxon>
        <taxon>Noccaea</taxon>
    </lineage>
</organism>
<dbReference type="GO" id="GO:0004042">
    <property type="term" value="F:L-glutamate N-acetyltransferase activity"/>
    <property type="evidence" value="ECO:0007669"/>
    <property type="project" value="TreeGrafter"/>
</dbReference>
<gene>
    <name evidence="1" type="ORF">LE_TR9807_c7_g1_i1_g.33235</name>
</gene>
<dbReference type="PANTHER" id="PTHR23100:SF0">
    <property type="entry name" value="ARGININE BIOSYNTHESIS BIFUNCTIONAL PROTEIN ARGJ, MITOCHONDRIAL"/>
    <property type="match status" value="1"/>
</dbReference>
<name>A0A1J3HBH3_NOCCA</name>
<dbReference type="AlphaFoldDB" id="A0A1J3HBH3"/>
<protein>
    <submittedName>
        <fullName evidence="1">Arginine biosynthesis bifunctional protein ArgJ, chloroplastic</fullName>
    </submittedName>
</protein>
<proteinExistence type="predicted"/>
<reference evidence="1" key="1">
    <citation type="submission" date="2016-07" db="EMBL/GenBank/DDBJ databases">
        <title>De novo transcriptome assembly of four accessions of the metal hyperaccumulator plant Noccaea caerulescens.</title>
        <authorList>
            <person name="Blande D."/>
            <person name="Halimaa P."/>
            <person name="Tervahauta A.I."/>
            <person name="Aarts M.G."/>
            <person name="Karenlampi S.O."/>
        </authorList>
    </citation>
    <scope>NUCLEOTIDE SEQUENCE</scope>
</reference>
<dbReference type="GO" id="GO:0006526">
    <property type="term" value="P:L-arginine biosynthetic process"/>
    <property type="evidence" value="ECO:0007669"/>
    <property type="project" value="InterPro"/>
</dbReference>
<dbReference type="GO" id="GO:0004358">
    <property type="term" value="F:L-glutamate N-acetyltransferase activity, acting on acetyl-L-ornithine as donor"/>
    <property type="evidence" value="ECO:0007669"/>
    <property type="project" value="InterPro"/>
</dbReference>
<dbReference type="PANTHER" id="PTHR23100">
    <property type="entry name" value="ARGININE BIOSYNTHESIS BIFUNCTIONAL PROTEIN ARGJ"/>
    <property type="match status" value="1"/>
</dbReference>
<sequence>MEEASVNIPAAPISLPEGSWKQIAGGVTTAKGFEAAGMYAGLRASGKKPDLALVTACAVLINPAQANDTQL</sequence>
<accession>A0A1J3HBH3</accession>
<dbReference type="InterPro" id="IPR002813">
    <property type="entry name" value="Arg_biosynth_ArgJ"/>
</dbReference>
<dbReference type="GO" id="GO:0006592">
    <property type="term" value="P:ornithine biosynthetic process"/>
    <property type="evidence" value="ECO:0007669"/>
    <property type="project" value="TreeGrafter"/>
</dbReference>
<evidence type="ECO:0000313" key="1">
    <source>
        <dbReference type="EMBL" id="JAU64877.1"/>
    </source>
</evidence>